<dbReference type="Proteomes" id="UP000030653">
    <property type="component" value="Unassembled WGS sequence"/>
</dbReference>
<feature type="coiled-coil region" evidence="1">
    <location>
        <begin position="11"/>
        <end position="38"/>
    </location>
</feature>
<dbReference type="Gene3D" id="3.90.79.10">
    <property type="entry name" value="Nucleoside Triphosphate Pyrophosphohydrolase"/>
    <property type="match status" value="1"/>
</dbReference>
<keyword evidence="1" id="KW-0175">Coiled coil</keyword>
<evidence type="ECO:0000313" key="3">
    <source>
        <dbReference type="Proteomes" id="UP000030653"/>
    </source>
</evidence>
<name>M5G1X7_DACPD</name>
<dbReference type="HOGENOM" id="CLU_2158269_0_0_1"/>
<keyword evidence="3" id="KW-1185">Reference proteome</keyword>
<protein>
    <submittedName>
        <fullName evidence="2">Uncharacterized protein</fullName>
    </submittedName>
</protein>
<sequence>MISCGRSPVLMDVHVYRVEEWERELEETEEMLPKWHSTLPSAQTESVCLPSIPFDNMWPDDELRLPLFAKKSFVGGVDFNKPLDDEKNSKMEDGPVRKWWFAEGSLDSMKA</sequence>
<proteinExistence type="predicted"/>
<dbReference type="AlphaFoldDB" id="M5G1X7"/>
<gene>
    <name evidence="2" type="ORF">DACRYDRAFT_109326</name>
</gene>
<organism evidence="2 3">
    <name type="scientific">Dacryopinax primogenitus (strain DJM 731)</name>
    <name type="common">Brown rot fungus</name>
    <dbReference type="NCBI Taxonomy" id="1858805"/>
    <lineage>
        <taxon>Eukaryota</taxon>
        <taxon>Fungi</taxon>
        <taxon>Dikarya</taxon>
        <taxon>Basidiomycota</taxon>
        <taxon>Agaricomycotina</taxon>
        <taxon>Dacrymycetes</taxon>
        <taxon>Dacrymycetales</taxon>
        <taxon>Dacrymycetaceae</taxon>
        <taxon>Dacryopinax</taxon>
    </lineage>
</organism>
<dbReference type="OrthoDB" id="447842at2759"/>
<evidence type="ECO:0000313" key="2">
    <source>
        <dbReference type="EMBL" id="EJT99901.1"/>
    </source>
</evidence>
<evidence type="ECO:0000256" key="1">
    <source>
        <dbReference type="SAM" id="Coils"/>
    </source>
</evidence>
<dbReference type="STRING" id="1858805.M5G1X7"/>
<dbReference type="GeneID" id="63683925"/>
<dbReference type="EMBL" id="JH795868">
    <property type="protein sequence ID" value="EJT99901.1"/>
    <property type="molecule type" value="Genomic_DNA"/>
</dbReference>
<accession>M5G1X7</accession>
<dbReference type="RefSeq" id="XP_040626799.1">
    <property type="nucleotide sequence ID" value="XM_040768863.1"/>
</dbReference>
<reference evidence="2 3" key="1">
    <citation type="journal article" date="2012" name="Science">
        <title>The Paleozoic origin of enzymatic lignin decomposition reconstructed from 31 fungal genomes.</title>
        <authorList>
            <person name="Floudas D."/>
            <person name="Binder M."/>
            <person name="Riley R."/>
            <person name="Barry K."/>
            <person name="Blanchette R.A."/>
            <person name="Henrissat B."/>
            <person name="Martinez A.T."/>
            <person name="Otillar R."/>
            <person name="Spatafora J.W."/>
            <person name="Yadav J.S."/>
            <person name="Aerts A."/>
            <person name="Benoit I."/>
            <person name="Boyd A."/>
            <person name="Carlson A."/>
            <person name="Copeland A."/>
            <person name="Coutinho P.M."/>
            <person name="de Vries R.P."/>
            <person name="Ferreira P."/>
            <person name="Findley K."/>
            <person name="Foster B."/>
            <person name="Gaskell J."/>
            <person name="Glotzer D."/>
            <person name="Gorecki P."/>
            <person name="Heitman J."/>
            <person name="Hesse C."/>
            <person name="Hori C."/>
            <person name="Igarashi K."/>
            <person name="Jurgens J.A."/>
            <person name="Kallen N."/>
            <person name="Kersten P."/>
            <person name="Kohler A."/>
            <person name="Kuees U."/>
            <person name="Kumar T.K.A."/>
            <person name="Kuo A."/>
            <person name="LaButti K."/>
            <person name="Larrondo L.F."/>
            <person name="Lindquist E."/>
            <person name="Ling A."/>
            <person name="Lombard V."/>
            <person name="Lucas S."/>
            <person name="Lundell T."/>
            <person name="Martin R."/>
            <person name="McLaughlin D.J."/>
            <person name="Morgenstern I."/>
            <person name="Morin E."/>
            <person name="Murat C."/>
            <person name="Nagy L.G."/>
            <person name="Nolan M."/>
            <person name="Ohm R.A."/>
            <person name="Patyshakuliyeva A."/>
            <person name="Rokas A."/>
            <person name="Ruiz-Duenas F.J."/>
            <person name="Sabat G."/>
            <person name="Salamov A."/>
            <person name="Samejima M."/>
            <person name="Schmutz J."/>
            <person name="Slot J.C."/>
            <person name="St John F."/>
            <person name="Stenlid J."/>
            <person name="Sun H."/>
            <person name="Sun S."/>
            <person name="Syed K."/>
            <person name="Tsang A."/>
            <person name="Wiebenga A."/>
            <person name="Young D."/>
            <person name="Pisabarro A."/>
            <person name="Eastwood D.C."/>
            <person name="Martin F."/>
            <person name="Cullen D."/>
            <person name="Grigoriev I.V."/>
            <person name="Hibbett D.S."/>
        </authorList>
    </citation>
    <scope>NUCLEOTIDE SEQUENCE [LARGE SCALE GENOMIC DNA]</scope>
    <source>
        <strain evidence="2 3">DJM-731 SS1</strain>
    </source>
</reference>